<dbReference type="Proteomes" id="UP000789366">
    <property type="component" value="Unassembled WGS sequence"/>
</dbReference>
<dbReference type="EMBL" id="CAJVPW010005796">
    <property type="protein sequence ID" value="CAG8560479.1"/>
    <property type="molecule type" value="Genomic_DNA"/>
</dbReference>
<reference evidence="1" key="1">
    <citation type="submission" date="2021-06" db="EMBL/GenBank/DDBJ databases">
        <authorList>
            <person name="Kallberg Y."/>
            <person name="Tangrot J."/>
            <person name="Rosling A."/>
        </authorList>
    </citation>
    <scope>NUCLEOTIDE SEQUENCE</scope>
    <source>
        <strain evidence="1">28 12/20/2015</strain>
    </source>
</reference>
<gene>
    <name evidence="1" type="ORF">SPELUC_LOCUS5584</name>
</gene>
<proteinExistence type="predicted"/>
<accession>A0ACA9M1Q8</accession>
<protein>
    <submittedName>
        <fullName evidence="1">11100_t:CDS:1</fullName>
    </submittedName>
</protein>
<evidence type="ECO:0000313" key="1">
    <source>
        <dbReference type="EMBL" id="CAG8560479.1"/>
    </source>
</evidence>
<evidence type="ECO:0000313" key="2">
    <source>
        <dbReference type="Proteomes" id="UP000789366"/>
    </source>
</evidence>
<organism evidence="1 2">
    <name type="scientific">Cetraspora pellucida</name>
    <dbReference type="NCBI Taxonomy" id="1433469"/>
    <lineage>
        <taxon>Eukaryota</taxon>
        <taxon>Fungi</taxon>
        <taxon>Fungi incertae sedis</taxon>
        <taxon>Mucoromycota</taxon>
        <taxon>Glomeromycotina</taxon>
        <taxon>Glomeromycetes</taxon>
        <taxon>Diversisporales</taxon>
        <taxon>Gigasporaceae</taxon>
        <taxon>Cetraspora</taxon>
    </lineage>
</organism>
<keyword evidence="2" id="KW-1185">Reference proteome</keyword>
<feature type="non-terminal residue" evidence="1">
    <location>
        <position position="1"/>
    </location>
</feature>
<comment type="caution">
    <text evidence="1">The sequence shown here is derived from an EMBL/GenBank/DDBJ whole genome shotgun (WGS) entry which is preliminary data.</text>
</comment>
<name>A0ACA9M1Q8_9GLOM</name>
<sequence length="101" mass="11290">DEHITFATIQLAKTKNHKTANRVSLIINPTNDSLCPVCALKSYAQARTQPHYAKNSMMLFVKSDGTWATKQWFISKLKQLLSHEDVAGHSFRAGGTTELVM</sequence>